<dbReference type="eggNOG" id="COG3525">
    <property type="taxonomic scope" value="Bacteria"/>
</dbReference>
<dbReference type="STRING" id="195103.CPF_1103"/>
<dbReference type="HOGENOM" id="CLU_028877_0_0_9"/>
<evidence type="ECO:0000259" key="4">
    <source>
        <dbReference type="Pfam" id="PF18088"/>
    </source>
</evidence>
<keyword evidence="2 5" id="KW-0378">Hydrolase</keyword>
<dbReference type="Pfam" id="PF00728">
    <property type="entry name" value="Glyco_hydro_20"/>
    <property type="match status" value="1"/>
</dbReference>
<dbReference type="PANTHER" id="PTHR21040">
    <property type="entry name" value="BCDNA.GH04120"/>
    <property type="match status" value="1"/>
</dbReference>
<evidence type="ECO:0000256" key="1">
    <source>
        <dbReference type="ARBA" id="ARBA00006285"/>
    </source>
</evidence>
<dbReference type="SUPFAM" id="SSF51445">
    <property type="entry name" value="(Trans)glycosidases"/>
    <property type="match status" value="1"/>
</dbReference>
<dbReference type="InterPro" id="IPR041063">
    <property type="entry name" value="Glyco_H_20C_C"/>
</dbReference>
<evidence type="ECO:0000256" key="2">
    <source>
        <dbReference type="ARBA" id="ARBA00022801"/>
    </source>
</evidence>
<dbReference type="GO" id="GO:0004563">
    <property type="term" value="F:beta-N-acetylhexosaminidase activity"/>
    <property type="evidence" value="ECO:0007669"/>
    <property type="project" value="UniProtKB-ARBA"/>
</dbReference>
<protein>
    <submittedName>
        <fullName evidence="5">Glycosyl hydrolase, family 20</fullName>
    </submittedName>
</protein>
<comment type="similarity">
    <text evidence="1">Belongs to the glycosyl hydrolase 20 family.</text>
</comment>
<feature type="domain" description="Glycoside hydrolase family 20 catalytic" evidence="3">
    <location>
        <begin position="102"/>
        <end position="288"/>
    </location>
</feature>
<dbReference type="CDD" id="cd06565">
    <property type="entry name" value="GH20_GcnA-like"/>
    <property type="match status" value="1"/>
</dbReference>
<dbReference type="Gene3D" id="3.20.20.80">
    <property type="entry name" value="Glycosidases"/>
    <property type="match status" value="1"/>
</dbReference>
<evidence type="ECO:0000313" key="5">
    <source>
        <dbReference type="EMBL" id="ABG83419.1"/>
    </source>
</evidence>
<dbReference type="KEGG" id="cpf:CPF_1103"/>
<dbReference type="RefSeq" id="WP_011590570.1">
    <property type="nucleotide sequence ID" value="NC_008261.1"/>
</dbReference>
<sequence>MRVKLVGLNEEMLEAVNGLEELIDFQLYNEKGSNNENLEIINVSKLPEESENVIEVLRGKNNEIRYKKKHHFFRAFSLYLQFLKKGEESFRKSEKSYIDSVGAMIDASRNAVYRVSEVKKILGYMALMGHNRCMLYTEDTYEIEGYPYFGYMRGRYTKEELREIDDYGYSLGIEVVPCIQTLAHLKQTLRWPYGEGVKDTQDVLLVGEEKTYKFIEAMISSLRECFRSKNIHIGMDEAFDLGRGHYLTKHGHVPHQELMVEHLNKVNEIAKKYDFKPMIWDDMFLRCGAPDGGYYDLDIVITPEIANNIPEEVSLVYWDYYNSDEEKYKKLLDIRDDFNNNIIFAGGCWRWSGFAPNYSKTFETTNAALNQCKAKGIKEVFATAWGDDGSETPIYSIIVGLILFGEHGYYNKVEKEWIDERCKSLTGLSMEDFTSLEELDLVPSVKIPNMEVCNPSKYIAYQDLLLGAFDKHLEGLDLEEHYINLSKKYEEIGEKSERFKLMFTMYSKLAAYLSVKSEIGLEIRKAYLEKDKDALRLIAYNFIPEIQEKLKSFHKSFRDLWYKECKGQGFEVMDIRLGGVMARCDSAMYRIKAYLKGNIDKIEELEEERLYFSEHFGGDDCKLICCNEYQKIATQNILSW</sequence>
<reference evidence="5 6" key="1">
    <citation type="journal article" date="2006" name="Genome Res.">
        <title>Skewed genomic variability in strains of the toxigenic bacterial pathogen, Clostridium perfringens.</title>
        <authorList>
            <person name="Myers G.S."/>
            <person name="Rasko D.A."/>
            <person name="Cheung J.K."/>
            <person name="Ravel J."/>
            <person name="Seshadri R."/>
            <person name="Deboy R.T."/>
            <person name="Ren Q."/>
            <person name="Varga J."/>
            <person name="Awad M.M."/>
            <person name="Brinkac L.M."/>
            <person name="Daugherty S.C."/>
            <person name="Haft D.H."/>
            <person name="Dodson R.J."/>
            <person name="Madupu R."/>
            <person name="Nelson W.C."/>
            <person name="Rosovitz M.J."/>
            <person name="Sullivan S.A."/>
            <person name="Khouri H."/>
            <person name="Dimitrov G.I."/>
            <person name="Watkins K.L."/>
            <person name="Mulligan S."/>
            <person name="Benton J."/>
            <person name="Radune D."/>
            <person name="Fisher D.J."/>
            <person name="Atkins H.S."/>
            <person name="Hiscox T."/>
            <person name="Jost B.H."/>
            <person name="Billington S.J."/>
            <person name="Songer J.G."/>
            <person name="McClane B.A."/>
            <person name="Titball R.W."/>
            <person name="Rood J.I."/>
            <person name="Melville S.B."/>
            <person name="Paulsen I.T."/>
        </authorList>
    </citation>
    <scope>NUCLEOTIDE SEQUENCE [LARGE SCALE GENOMIC DNA]</scope>
    <source>
        <strain evidence="6">ATCC 13124 / DSM 756 / JCM 1290 / NCIMB 6125 / NCTC 8237 / S 107 / Type A</strain>
    </source>
</reference>
<dbReference type="InterPro" id="IPR017853">
    <property type="entry name" value="GH"/>
</dbReference>
<gene>
    <name evidence="5" type="ordered locus">CPF_1103</name>
</gene>
<dbReference type="Proteomes" id="UP000001823">
    <property type="component" value="Chromosome"/>
</dbReference>
<dbReference type="PANTHER" id="PTHR21040:SF8">
    <property type="entry name" value="BCDNA.GH04120"/>
    <property type="match status" value="1"/>
</dbReference>
<accession>A0A0H2YSH1</accession>
<dbReference type="Gene3D" id="1.20.120.670">
    <property type="entry name" value="N-acetyl-b-d-glucoasminidase"/>
    <property type="match status" value="1"/>
</dbReference>
<feature type="domain" description="Glycoside Hydrolase 20C C-terminal" evidence="4">
    <location>
        <begin position="431"/>
        <end position="616"/>
    </location>
</feature>
<dbReference type="InterPro" id="IPR015883">
    <property type="entry name" value="Glyco_hydro_20_cat"/>
</dbReference>
<organism evidence="5 6">
    <name type="scientific">Clostridium perfringens (strain ATCC 13124 / DSM 756 / JCM 1290 / NCIMB 6125 / NCTC 8237 / Type A)</name>
    <dbReference type="NCBI Taxonomy" id="195103"/>
    <lineage>
        <taxon>Bacteria</taxon>
        <taxon>Bacillati</taxon>
        <taxon>Bacillota</taxon>
        <taxon>Clostridia</taxon>
        <taxon>Eubacteriales</taxon>
        <taxon>Clostridiaceae</taxon>
        <taxon>Clostridium</taxon>
    </lineage>
</organism>
<dbReference type="InterPro" id="IPR038901">
    <property type="entry name" value="HEXDC-like"/>
</dbReference>
<keyword evidence="6" id="KW-1185">Reference proteome</keyword>
<dbReference type="Pfam" id="PF18088">
    <property type="entry name" value="Glyco_H_20C_C"/>
    <property type="match status" value="1"/>
</dbReference>
<dbReference type="PaxDb" id="195103-CPF_1103"/>
<evidence type="ECO:0000259" key="3">
    <source>
        <dbReference type="Pfam" id="PF00728"/>
    </source>
</evidence>
<evidence type="ECO:0000313" key="6">
    <source>
        <dbReference type="Proteomes" id="UP000001823"/>
    </source>
</evidence>
<proteinExistence type="inferred from homology"/>
<dbReference type="EMBL" id="CP000246">
    <property type="protein sequence ID" value="ABG83419.1"/>
    <property type="molecule type" value="Genomic_DNA"/>
</dbReference>
<dbReference type="AlphaFoldDB" id="A0A0H2YSH1"/>
<dbReference type="GO" id="GO:0005975">
    <property type="term" value="P:carbohydrate metabolic process"/>
    <property type="evidence" value="ECO:0007669"/>
    <property type="project" value="InterPro"/>
</dbReference>
<name>A0A0H2YSH1_CLOP1</name>